<keyword evidence="1" id="KW-1133">Transmembrane helix</keyword>
<dbReference type="AlphaFoldDB" id="A0A1I1LYB8"/>
<dbReference type="Proteomes" id="UP000199207">
    <property type="component" value="Unassembled WGS sequence"/>
</dbReference>
<proteinExistence type="predicted"/>
<keyword evidence="1" id="KW-0812">Transmembrane</keyword>
<protein>
    <submittedName>
        <fullName evidence="2">Uncharacterized protein</fullName>
    </submittedName>
</protein>
<dbReference type="EMBL" id="FOLM01000006">
    <property type="protein sequence ID" value="SFC78099.1"/>
    <property type="molecule type" value="Genomic_DNA"/>
</dbReference>
<evidence type="ECO:0000256" key="1">
    <source>
        <dbReference type="SAM" id="Phobius"/>
    </source>
</evidence>
<name>A0A1I1LYB8_9ACTN</name>
<evidence type="ECO:0000313" key="2">
    <source>
        <dbReference type="EMBL" id="SFC78099.1"/>
    </source>
</evidence>
<dbReference type="RefSeq" id="WP_245834025.1">
    <property type="nucleotide sequence ID" value="NZ_FOLM01000006.1"/>
</dbReference>
<keyword evidence="3" id="KW-1185">Reference proteome</keyword>
<organism evidence="2 3">
    <name type="scientific">Streptomyces aidingensis</name>
    <dbReference type="NCBI Taxonomy" id="910347"/>
    <lineage>
        <taxon>Bacteria</taxon>
        <taxon>Bacillati</taxon>
        <taxon>Actinomycetota</taxon>
        <taxon>Actinomycetes</taxon>
        <taxon>Kitasatosporales</taxon>
        <taxon>Streptomycetaceae</taxon>
        <taxon>Streptomyces</taxon>
    </lineage>
</organism>
<reference evidence="2 3" key="1">
    <citation type="submission" date="2016-10" db="EMBL/GenBank/DDBJ databases">
        <authorList>
            <person name="de Groot N.N."/>
        </authorList>
    </citation>
    <scope>NUCLEOTIDE SEQUENCE [LARGE SCALE GENOMIC DNA]</scope>
    <source>
        <strain evidence="2 3">CGMCC 4.5739</strain>
    </source>
</reference>
<sequence length="73" mass="7324">MSAHIPSAVATGRRVPGPAAGSRLPWWAVVLPASAFAALLMLLACGGEAAAAEPAGPLPQLLLTQIRIVLSGL</sequence>
<accession>A0A1I1LYB8</accession>
<feature type="transmembrane region" description="Helical" evidence="1">
    <location>
        <begin position="24"/>
        <end position="44"/>
    </location>
</feature>
<gene>
    <name evidence="2" type="ORF">SAMN05421773_10616</name>
</gene>
<keyword evidence="1" id="KW-0472">Membrane</keyword>
<evidence type="ECO:0000313" key="3">
    <source>
        <dbReference type="Proteomes" id="UP000199207"/>
    </source>
</evidence>
<dbReference type="STRING" id="910347.SAMN05421773_10616"/>